<comment type="caution">
    <text evidence="2">The sequence shown here is derived from an EMBL/GenBank/DDBJ whole genome shotgun (WGS) entry which is preliminary data.</text>
</comment>
<dbReference type="EMBL" id="JAAGLU010000073">
    <property type="protein sequence ID" value="NEC92474.1"/>
    <property type="molecule type" value="Genomic_DNA"/>
</dbReference>
<evidence type="ECO:0000256" key="1">
    <source>
        <dbReference type="SAM" id="Phobius"/>
    </source>
</evidence>
<keyword evidence="1" id="KW-1133">Transmembrane helix</keyword>
<keyword evidence="1" id="KW-0812">Transmembrane</keyword>
<dbReference type="RefSeq" id="WP_164324157.1">
    <property type="nucleotide sequence ID" value="NZ_JAAGLU010000073.1"/>
</dbReference>
<protein>
    <submittedName>
        <fullName evidence="2">Uncharacterized protein</fullName>
    </submittedName>
</protein>
<keyword evidence="1" id="KW-0472">Membrane</keyword>
<organism evidence="2">
    <name type="scientific">Streptomyces sp. SID12501</name>
    <dbReference type="NCBI Taxonomy" id="2706042"/>
    <lineage>
        <taxon>Bacteria</taxon>
        <taxon>Bacillati</taxon>
        <taxon>Actinomycetota</taxon>
        <taxon>Actinomycetes</taxon>
        <taxon>Kitasatosporales</taxon>
        <taxon>Streptomycetaceae</taxon>
        <taxon>Streptomyces</taxon>
    </lineage>
</organism>
<evidence type="ECO:0000313" key="2">
    <source>
        <dbReference type="EMBL" id="NEC92474.1"/>
    </source>
</evidence>
<dbReference type="AlphaFoldDB" id="A0A6B3C7Q6"/>
<feature type="transmembrane region" description="Helical" evidence="1">
    <location>
        <begin position="12"/>
        <end position="31"/>
    </location>
</feature>
<gene>
    <name evidence="2" type="ORF">G3I71_43520</name>
</gene>
<reference evidence="2" key="1">
    <citation type="submission" date="2020-01" db="EMBL/GenBank/DDBJ databases">
        <title>Insect and environment-associated Actinomycetes.</title>
        <authorList>
            <person name="Currrie C."/>
            <person name="Chevrette M."/>
            <person name="Carlson C."/>
            <person name="Stubbendieck R."/>
            <person name="Wendt-Pienkowski E."/>
        </authorList>
    </citation>
    <scope>NUCLEOTIDE SEQUENCE</scope>
    <source>
        <strain evidence="2">SID12501</strain>
    </source>
</reference>
<proteinExistence type="predicted"/>
<name>A0A6B3C7Q6_9ACTN</name>
<accession>A0A6B3C7Q6</accession>
<sequence length="52" mass="5336">MQLTQIKKSGIQALVVAAFTAGALFTGVAVVTEGVDPWSNAATGTDDVDPWS</sequence>